<organism evidence="1 2">
    <name type="scientific">Citrifermentans bremense</name>
    <dbReference type="NCBI Taxonomy" id="60035"/>
    <lineage>
        <taxon>Bacteria</taxon>
        <taxon>Pseudomonadati</taxon>
        <taxon>Thermodesulfobacteriota</taxon>
        <taxon>Desulfuromonadia</taxon>
        <taxon>Geobacterales</taxon>
        <taxon>Geobacteraceae</taxon>
        <taxon>Citrifermentans</taxon>
    </lineage>
</organism>
<name>A0A6S6M240_9BACT</name>
<evidence type="ECO:0000313" key="2">
    <source>
        <dbReference type="Proteomes" id="UP000515472"/>
    </source>
</evidence>
<dbReference type="AlphaFoldDB" id="A0A6S6M240"/>
<reference evidence="1 2" key="1">
    <citation type="submission" date="2020-06" db="EMBL/GenBank/DDBJ databases">
        <title>Interaction of electrochemicaly active bacteria, Geobacter bremensis R4 on different carbon anode.</title>
        <authorList>
            <person name="Meng L."/>
            <person name="Yoshida N."/>
        </authorList>
    </citation>
    <scope>NUCLEOTIDE SEQUENCE [LARGE SCALE GENOMIC DNA]</scope>
    <source>
        <strain evidence="1 2">R4</strain>
    </source>
</reference>
<keyword evidence="2" id="KW-1185">Reference proteome</keyword>
<evidence type="ECO:0008006" key="3">
    <source>
        <dbReference type="Google" id="ProtNLM"/>
    </source>
</evidence>
<sequence>MGINRTIFNAINDVLVDYGCSPAEIETFLMARWGLRRRQTEAISILDGTMTYHGKQELLHYVVELARVEHGIRELEPWVRDHVAHALLSFLLGIYINERFMKERGLDVDTFQWKLAGLFHDVAYPAQVARDILKPFTGQINKIKETLRVEAPDVFFKLVPVGLDGLRNDRNSLDLIQQRLDQWGLRVDAAREYNDMLESGQMCHGIMSSLSVLYVIDLMYQKYNPQREHRDIFAPVGINWNQAFFENDVVSACSAIFVHNLPARCFKDAPIDKDRAPLAFLLKLSDCLQDWGRPSAENPRGLPTRGYKIKVTDGRLVFTVADEHRRQKIAEEIQTTLVTSDIEIC</sequence>
<dbReference type="EMBL" id="AP023213">
    <property type="protein sequence ID" value="BCG45664.1"/>
    <property type="molecule type" value="Genomic_DNA"/>
</dbReference>
<evidence type="ECO:0000313" key="1">
    <source>
        <dbReference type="EMBL" id="BCG45664.1"/>
    </source>
</evidence>
<proteinExistence type="predicted"/>
<protein>
    <recommendedName>
        <fullName evidence="3">HD domain-containing protein</fullName>
    </recommendedName>
</protein>
<dbReference type="KEGG" id="gbn:GEOBRER4_04140"/>
<dbReference type="Proteomes" id="UP000515472">
    <property type="component" value="Chromosome"/>
</dbReference>
<accession>A0A6S6M240</accession>
<gene>
    <name evidence="1" type="ORF">GEOBRER4_n0427</name>
</gene>
<dbReference type="RefSeq" id="WP_185244032.1">
    <property type="nucleotide sequence ID" value="NZ_AP023213.1"/>
</dbReference>